<dbReference type="Gene3D" id="3.40.50.300">
    <property type="entry name" value="P-loop containing nucleotide triphosphate hydrolases"/>
    <property type="match status" value="1"/>
</dbReference>
<dbReference type="GO" id="GO:0016301">
    <property type="term" value="F:kinase activity"/>
    <property type="evidence" value="ECO:0007669"/>
    <property type="project" value="UniProtKB-KW"/>
</dbReference>
<dbReference type="InterPro" id="IPR027417">
    <property type="entry name" value="P-loop_NTPase"/>
</dbReference>
<dbReference type="EMBL" id="JBHPBY010000101">
    <property type="protein sequence ID" value="MFC1850464.1"/>
    <property type="molecule type" value="Genomic_DNA"/>
</dbReference>
<proteinExistence type="predicted"/>
<keyword evidence="1" id="KW-0808">Transferase</keyword>
<dbReference type="Proteomes" id="UP001594351">
    <property type="component" value="Unassembled WGS sequence"/>
</dbReference>
<organism evidence="1 2">
    <name type="scientific">candidate division CSSED10-310 bacterium</name>
    <dbReference type="NCBI Taxonomy" id="2855610"/>
    <lineage>
        <taxon>Bacteria</taxon>
        <taxon>Bacteria division CSSED10-310</taxon>
    </lineage>
</organism>
<evidence type="ECO:0000313" key="2">
    <source>
        <dbReference type="Proteomes" id="UP001594351"/>
    </source>
</evidence>
<gene>
    <name evidence="1" type="ORF">ACFL27_09765</name>
</gene>
<protein>
    <submittedName>
        <fullName evidence="1">Cytidylate kinase family protein</fullName>
    </submittedName>
</protein>
<keyword evidence="2" id="KW-1185">Reference proteome</keyword>
<keyword evidence="1" id="KW-0418">Kinase</keyword>
<sequence>MSIIILSGDTYSHYQEIAAAVAQNLNYTLIGPEVLANAAQQYKVPEKKLLKALEGSSSILGLSPVIKERYLAYFTASFMERLQKGKMVYHGRVGHLFVKGVTHVLKARLVDDFETRVRKVITQEGLTEKKARKLLLAEEKRIKRWISATFNVDEADSDLFDVTITLSDTTVDQSVALLVKTVQDVKFQPMTYSLKCMQDRYLASQIRALFIESQPSINVGARDGNVSLRATVPNKSEKEKLESALYEKVRAMQGVNSVEVNVLIDTIQSGKVLGSHR</sequence>
<evidence type="ECO:0000313" key="1">
    <source>
        <dbReference type="EMBL" id="MFC1850464.1"/>
    </source>
</evidence>
<accession>A0ABV6YW86</accession>
<dbReference type="Pfam" id="PF13189">
    <property type="entry name" value="Cytidylate_kin2"/>
    <property type="match status" value="1"/>
</dbReference>
<comment type="caution">
    <text evidence="1">The sequence shown here is derived from an EMBL/GenBank/DDBJ whole genome shotgun (WGS) entry which is preliminary data.</text>
</comment>
<name>A0ABV6YW86_UNCC1</name>
<reference evidence="1 2" key="1">
    <citation type="submission" date="2024-09" db="EMBL/GenBank/DDBJ databases">
        <title>Laminarin stimulates single cell rates of sulfate reduction while oxygen inhibits transcriptomic activity in coastal marine sediment.</title>
        <authorList>
            <person name="Lindsay M."/>
            <person name="Orcutt B."/>
            <person name="Emerson D."/>
            <person name="Stepanauskas R."/>
            <person name="D'Angelo T."/>
        </authorList>
    </citation>
    <scope>NUCLEOTIDE SEQUENCE [LARGE SCALE GENOMIC DNA]</scope>
    <source>
        <strain evidence="1">SAG AM-311-K15</strain>
    </source>
</reference>